<evidence type="ECO:0000313" key="2">
    <source>
        <dbReference type="EMBL" id="MEB3100544.1"/>
    </source>
</evidence>
<reference evidence="2" key="1">
    <citation type="submission" date="2023-12" db="EMBL/GenBank/DDBJ databases">
        <title>Fervidustalea candida gen. nov., sp. nov., a novel member of the family Paenibacillaceae isolated from a geothermal area.</title>
        <authorList>
            <person name="Li W.-J."/>
            <person name="Jiao J.-Y."/>
            <person name="Chen Y."/>
        </authorList>
    </citation>
    <scope>NUCLEOTIDE SEQUENCE</scope>
    <source>
        <strain evidence="2">SYSU GA230002</strain>
    </source>
</reference>
<evidence type="ECO:0000256" key="1">
    <source>
        <dbReference type="SAM" id="Phobius"/>
    </source>
</evidence>
<feature type="transmembrane region" description="Helical" evidence="1">
    <location>
        <begin position="6"/>
        <end position="24"/>
    </location>
</feature>
<organism evidence="2 3">
    <name type="scientific">Ferviditalea candida</name>
    <dbReference type="NCBI Taxonomy" id="3108399"/>
    <lineage>
        <taxon>Bacteria</taxon>
        <taxon>Bacillati</taxon>
        <taxon>Bacillota</taxon>
        <taxon>Bacilli</taxon>
        <taxon>Bacillales</taxon>
        <taxon>Paenibacillaceae</taxon>
        <taxon>Ferviditalea</taxon>
    </lineage>
</organism>
<keyword evidence="1" id="KW-0472">Membrane</keyword>
<gene>
    <name evidence="2" type="ORF">VF724_02580</name>
</gene>
<dbReference type="Pfam" id="PF14007">
    <property type="entry name" value="YtpI"/>
    <property type="match status" value="1"/>
</dbReference>
<sequence length="105" mass="12076">MDLLRNILYLVIGISLGFSIYYSFKHRRESDPVRRSLSASKMNISLGTMLVSLSVFQFFWFTPSNTRIIIGLLFFLLGLFNLFSGLRSHTYFSKHPDMQSTKKGG</sequence>
<comment type="caution">
    <text evidence="2">The sequence shown here is derived from an EMBL/GenBank/DDBJ whole genome shotgun (WGS) entry which is preliminary data.</text>
</comment>
<name>A0ABU5ZDG7_9BACL</name>
<feature type="transmembrane region" description="Helical" evidence="1">
    <location>
        <begin position="68"/>
        <end position="86"/>
    </location>
</feature>
<accession>A0ABU5ZDG7</accession>
<evidence type="ECO:0000313" key="3">
    <source>
        <dbReference type="Proteomes" id="UP001310386"/>
    </source>
</evidence>
<dbReference type="EMBL" id="JAYJLD010000002">
    <property type="protein sequence ID" value="MEB3100544.1"/>
    <property type="molecule type" value="Genomic_DNA"/>
</dbReference>
<keyword evidence="1" id="KW-0812">Transmembrane</keyword>
<keyword evidence="3" id="KW-1185">Reference proteome</keyword>
<protein>
    <submittedName>
        <fullName evidence="2">YtpI family protein</fullName>
    </submittedName>
</protein>
<dbReference type="InterPro" id="IPR025618">
    <property type="entry name" value="YtpI"/>
</dbReference>
<proteinExistence type="predicted"/>
<feature type="transmembrane region" description="Helical" evidence="1">
    <location>
        <begin position="44"/>
        <end position="62"/>
    </location>
</feature>
<keyword evidence="1" id="KW-1133">Transmembrane helix</keyword>
<dbReference type="RefSeq" id="WP_371752649.1">
    <property type="nucleotide sequence ID" value="NZ_JAYJLD010000002.1"/>
</dbReference>
<dbReference type="Proteomes" id="UP001310386">
    <property type="component" value="Unassembled WGS sequence"/>
</dbReference>